<evidence type="ECO:0000256" key="1">
    <source>
        <dbReference type="ARBA" id="ARBA00000086"/>
    </source>
</evidence>
<proteinExistence type="inferred from homology"/>
<evidence type="ECO:0000313" key="7">
    <source>
        <dbReference type="EMBL" id="SCL83997.1"/>
    </source>
</evidence>
<evidence type="ECO:0000256" key="2">
    <source>
        <dbReference type="ARBA" id="ARBA00010817"/>
    </source>
</evidence>
<dbReference type="AlphaFoldDB" id="A0AAX2CC97"/>
<protein>
    <recommendedName>
        <fullName evidence="3">DNA-3-methyladenine glycosylase II</fullName>
        <ecNumber evidence="3">3.2.2.21</ecNumber>
    </recommendedName>
</protein>
<dbReference type="CDD" id="cd00056">
    <property type="entry name" value="ENDO3c"/>
    <property type="match status" value="1"/>
</dbReference>
<dbReference type="Proteomes" id="UP000242164">
    <property type="component" value="Unassembled WGS sequence"/>
</dbReference>
<evidence type="ECO:0000256" key="5">
    <source>
        <dbReference type="ARBA" id="ARBA00023204"/>
    </source>
</evidence>
<dbReference type="PANTHER" id="PTHR43003">
    <property type="entry name" value="DNA-3-METHYLADENINE GLYCOSYLASE"/>
    <property type="match status" value="1"/>
</dbReference>
<evidence type="ECO:0000256" key="4">
    <source>
        <dbReference type="ARBA" id="ARBA00022763"/>
    </source>
</evidence>
<keyword evidence="4" id="KW-0227">DNA damage</keyword>
<comment type="similarity">
    <text evidence="2">Belongs to the alkylbase DNA glycosidase AlkA family.</text>
</comment>
<organism evidence="7 8">
    <name type="scientific">Bacillus cytotoxicus</name>
    <dbReference type="NCBI Taxonomy" id="580165"/>
    <lineage>
        <taxon>Bacteria</taxon>
        <taxon>Bacillati</taxon>
        <taxon>Bacillota</taxon>
        <taxon>Bacilli</taxon>
        <taxon>Bacillales</taxon>
        <taxon>Bacillaceae</taxon>
        <taxon>Bacillus</taxon>
        <taxon>Bacillus cereus group</taxon>
    </lineage>
</organism>
<dbReference type="GO" id="GO:0043916">
    <property type="term" value="F:DNA-7-methylguanine glycosylase activity"/>
    <property type="evidence" value="ECO:0007669"/>
    <property type="project" value="TreeGrafter"/>
</dbReference>
<gene>
    <name evidence="7" type="ORF">BCB44BAC_00468</name>
</gene>
<dbReference type="Gene3D" id="1.10.1670.40">
    <property type="match status" value="1"/>
</dbReference>
<dbReference type="FunFam" id="1.10.340.30:FF:000004">
    <property type="entry name" value="DNA-3-methyladenine glycosylase II"/>
    <property type="match status" value="1"/>
</dbReference>
<sequence length="287" mass="33779">MWSEHVTLKSPYHFEEVLRRLSFDPLHRVQLDEKIVYVPLFINGEQIVVRIQGLGTIEKPQFWISSETGQREQVMERIYTIFQWNESLQKIQDHFQNTSLHPLFETYAYTPLILEFDYFACLLRCIIHQQVNLKFATVLTEQFVKTYGTEKNDVFFFPTPERVAKISIEELRGQKFSQRKAEYMIGLAKQIVEGKLNLSKLEKQTEEEVSAQLLPVRGIGAWTVQNFLLFGLGRRNMFPKTDIGIQRALQRLFQLDNKPDDALLEQIKQECEPYCSYAALYLWKSIE</sequence>
<dbReference type="RefSeq" id="WP_048724252.1">
    <property type="nucleotide sequence ID" value="NZ_CP024101.1"/>
</dbReference>
<evidence type="ECO:0000259" key="6">
    <source>
        <dbReference type="SMART" id="SM00478"/>
    </source>
</evidence>
<dbReference type="GO" id="GO:0032993">
    <property type="term" value="C:protein-DNA complex"/>
    <property type="evidence" value="ECO:0007669"/>
    <property type="project" value="TreeGrafter"/>
</dbReference>
<comment type="catalytic activity">
    <reaction evidence="1">
        <text>Hydrolysis of alkylated DNA, releasing 3-methyladenine, 3-methylguanine, 7-methylguanine and 7-methyladenine.</text>
        <dbReference type="EC" id="3.2.2.21"/>
    </reaction>
</comment>
<dbReference type="PANTHER" id="PTHR43003:SF5">
    <property type="entry name" value="DNA-3-METHYLADENINE GLYCOSYLASE"/>
    <property type="match status" value="1"/>
</dbReference>
<dbReference type="EC" id="3.2.2.21" evidence="3"/>
<dbReference type="EMBL" id="FMIK01000014">
    <property type="protein sequence ID" value="SCL83997.1"/>
    <property type="molecule type" value="Genomic_DNA"/>
</dbReference>
<evidence type="ECO:0000256" key="3">
    <source>
        <dbReference type="ARBA" id="ARBA00012000"/>
    </source>
</evidence>
<keyword evidence="7" id="KW-0378">Hydrolase</keyword>
<keyword evidence="7" id="KW-0326">Glycosidase</keyword>
<dbReference type="GO" id="GO:0006285">
    <property type="term" value="P:base-excision repair, AP site formation"/>
    <property type="evidence" value="ECO:0007669"/>
    <property type="project" value="TreeGrafter"/>
</dbReference>
<dbReference type="GO" id="GO:0008725">
    <property type="term" value="F:DNA-3-methyladenine glycosylase activity"/>
    <property type="evidence" value="ECO:0007669"/>
    <property type="project" value="TreeGrafter"/>
</dbReference>
<dbReference type="Pfam" id="PF00730">
    <property type="entry name" value="HhH-GPD"/>
    <property type="match status" value="1"/>
</dbReference>
<keyword evidence="5" id="KW-0234">DNA repair</keyword>
<reference evidence="7 8" key="1">
    <citation type="submission" date="2016-08" db="EMBL/GenBank/DDBJ databases">
        <authorList>
            <person name="Loux V."/>
            <person name="Rue O."/>
        </authorList>
    </citation>
    <scope>NUCLEOTIDE SEQUENCE [LARGE SCALE GENOMIC DNA]</scope>
    <source>
        <strain evidence="7 8">AFSSA_08CEB44bac</strain>
    </source>
</reference>
<comment type="caution">
    <text evidence="7">The sequence shown here is derived from an EMBL/GenBank/DDBJ whole genome shotgun (WGS) entry which is preliminary data.</text>
</comment>
<dbReference type="GO" id="GO:0006307">
    <property type="term" value="P:DNA alkylation repair"/>
    <property type="evidence" value="ECO:0007669"/>
    <property type="project" value="TreeGrafter"/>
</dbReference>
<name>A0AAX2CC97_9BACI</name>
<dbReference type="InterPro" id="IPR011257">
    <property type="entry name" value="DNA_glycosylase"/>
</dbReference>
<dbReference type="Gene3D" id="1.10.340.30">
    <property type="entry name" value="Hypothetical protein, domain 2"/>
    <property type="match status" value="1"/>
</dbReference>
<dbReference type="InterPro" id="IPR051912">
    <property type="entry name" value="Alkylbase_DNA_Glycosylase/TA"/>
</dbReference>
<evidence type="ECO:0000313" key="8">
    <source>
        <dbReference type="Proteomes" id="UP000242164"/>
    </source>
</evidence>
<dbReference type="SUPFAM" id="SSF48150">
    <property type="entry name" value="DNA-glycosylase"/>
    <property type="match status" value="1"/>
</dbReference>
<accession>A0AAX2CC97</accession>
<dbReference type="SMART" id="SM00478">
    <property type="entry name" value="ENDO3c"/>
    <property type="match status" value="1"/>
</dbReference>
<dbReference type="InterPro" id="IPR003265">
    <property type="entry name" value="HhH-GPD_domain"/>
</dbReference>
<dbReference type="GO" id="GO:0032131">
    <property type="term" value="F:alkylated DNA binding"/>
    <property type="evidence" value="ECO:0007669"/>
    <property type="project" value="TreeGrafter"/>
</dbReference>
<feature type="domain" description="HhH-GPD" evidence="6">
    <location>
        <begin position="127"/>
        <end position="286"/>
    </location>
</feature>
<dbReference type="GO" id="GO:0005737">
    <property type="term" value="C:cytoplasm"/>
    <property type="evidence" value="ECO:0007669"/>
    <property type="project" value="TreeGrafter"/>
</dbReference>